<gene>
    <name evidence="1" type="ORF">I553_6137</name>
</gene>
<dbReference type="EMBL" id="JAOB01000042">
    <property type="protein sequence ID" value="EUA42277.1"/>
    <property type="molecule type" value="Genomic_DNA"/>
</dbReference>
<proteinExistence type="predicted"/>
<keyword evidence="1" id="KW-0489">Methyltransferase</keyword>
<sequence length="62" mass="7006">MKCLVGLSRPDHPAVAAYHKLLVWDITQRPRITRLAESMLNPLLGKSIALYFQKPVHAVELV</sequence>
<dbReference type="AlphaFoldDB" id="X8BDW2"/>
<comment type="caution">
    <text evidence="1">The sequence shown here is derived from an EMBL/GenBank/DDBJ whole genome shotgun (WGS) entry which is preliminary data.</text>
</comment>
<dbReference type="GO" id="GO:0032259">
    <property type="term" value="P:methylation"/>
    <property type="evidence" value="ECO:0007669"/>
    <property type="project" value="UniProtKB-KW"/>
</dbReference>
<organism evidence="1">
    <name type="scientific">Mycobacterium xenopi 4042</name>
    <dbReference type="NCBI Taxonomy" id="1299334"/>
    <lineage>
        <taxon>Bacteria</taxon>
        <taxon>Bacillati</taxon>
        <taxon>Actinomycetota</taxon>
        <taxon>Actinomycetes</taxon>
        <taxon>Mycobacteriales</taxon>
        <taxon>Mycobacteriaceae</taxon>
        <taxon>Mycobacterium</taxon>
    </lineage>
</organism>
<evidence type="ECO:0000313" key="1">
    <source>
        <dbReference type="EMBL" id="EUA42277.1"/>
    </source>
</evidence>
<accession>X8BDW2</accession>
<protein>
    <submittedName>
        <fullName evidence="1">Putative 3-demethylubiquinone-9 3-O-methyltransferase domain protein</fullName>
    </submittedName>
</protein>
<dbReference type="PATRIC" id="fig|1299334.3.peg.4298"/>
<keyword evidence="1" id="KW-0808">Transferase</keyword>
<dbReference type="GO" id="GO:0008168">
    <property type="term" value="F:methyltransferase activity"/>
    <property type="evidence" value="ECO:0007669"/>
    <property type="project" value="UniProtKB-KW"/>
</dbReference>
<name>X8BDW2_MYCXE</name>
<reference evidence="1" key="1">
    <citation type="submission" date="2014-01" db="EMBL/GenBank/DDBJ databases">
        <authorList>
            <person name="Brown-Elliot B."/>
            <person name="Wallace R."/>
            <person name="Lenaerts A."/>
            <person name="Ordway D."/>
            <person name="DeGroote M.A."/>
            <person name="Parker T."/>
            <person name="Sizemore C."/>
            <person name="Tallon L.J."/>
            <person name="Sadzewicz L.K."/>
            <person name="Sengamalay N."/>
            <person name="Fraser C.M."/>
            <person name="Hine E."/>
            <person name="Shefchek K.A."/>
            <person name="Das S.P."/>
            <person name="Tettelin H."/>
        </authorList>
    </citation>
    <scope>NUCLEOTIDE SEQUENCE [LARGE SCALE GENOMIC DNA]</scope>
    <source>
        <strain evidence="1">4042</strain>
    </source>
</reference>
<keyword evidence="1" id="KW-0830">Ubiquinone</keyword>